<dbReference type="HOGENOM" id="CLU_3071012_0_0_1"/>
<reference evidence="1 3" key="1">
    <citation type="submission" date="2008-03" db="EMBL/GenBank/DDBJ databases">
        <title>Annotation of Ixodes scapularis.</title>
        <authorList>
            <consortium name="Ixodes scapularis Genome Project Consortium"/>
            <person name="Caler E."/>
            <person name="Hannick L.I."/>
            <person name="Bidwell S."/>
            <person name="Joardar V."/>
            <person name="Thiagarajan M."/>
            <person name="Amedeo P."/>
            <person name="Galinsky K.J."/>
            <person name="Schobel S."/>
            <person name="Inman J."/>
            <person name="Hostetler J."/>
            <person name="Miller J."/>
            <person name="Hammond M."/>
            <person name="Megy K."/>
            <person name="Lawson D."/>
            <person name="Kodira C."/>
            <person name="Sutton G."/>
            <person name="Meyer J."/>
            <person name="Hill C.A."/>
            <person name="Birren B."/>
            <person name="Nene V."/>
            <person name="Collins F."/>
            <person name="Alarcon-Chaidez F."/>
            <person name="Wikel S."/>
            <person name="Strausberg R."/>
        </authorList>
    </citation>
    <scope>NUCLEOTIDE SEQUENCE [LARGE SCALE GENOMIC DNA]</scope>
    <source>
        <strain evidence="3">Wikel</strain>
        <strain evidence="1">Wikel colony</strain>
    </source>
</reference>
<gene>
    <name evidence="1" type="ORF">IscW_ISCW003206</name>
</gene>
<evidence type="ECO:0000313" key="3">
    <source>
        <dbReference type="Proteomes" id="UP000001555"/>
    </source>
</evidence>
<evidence type="ECO:0000313" key="2">
    <source>
        <dbReference type="EnsemblMetazoa" id="ISCW003206-PA"/>
    </source>
</evidence>
<organism>
    <name type="scientific">Ixodes scapularis</name>
    <name type="common">Black-legged tick</name>
    <name type="synonym">Deer tick</name>
    <dbReference type="NCBI Taxonomy" id="6945"/>
    <lineage>
        <taxon>Eukaryota</taxon>
        <taxon>Metazoa</taxon>
        <taxon>Ecdysozoa</taxon>
        <taxon>Arthropoda</taxon>
        <taxon>Chelicerata</taxon>
        <taxon>Arachnida</taxon>
        <taxon>Acari</taxon>
        <taxon>Parasitiformes</taxon>
        <taxon>Ixodida</taxon>
        <taxon>Ixodoidea</taxon>
        <taxon>Ixodidae</taxon>
        <taxon>Ixodinae</taxon>
        <taxon>Ixodes</taxon>
    </lineage>
</organism>
<keyword evidence="3" id="KW-1185">Reference proteome</keyword>
<reference evidence="2" key="2">
    <citation type="submission" date="2020-05" db="UniProtKB">
        <authorList>
            <consortium name="EnsemblMetazoa"/>
        </authorList>
    </citation>
    <scope>IDENTIFICATION</scope>
    <source>
        <strain evidence="2">wikel</strain>
    </source>
</reference>
<sequence length="53" mass="6068">MMVSVVCSHNLQGNCETFCCTPGNLAWVAVFPTAISYRIDWSQQVYPKTIFYF</sequence>
<dbReference type="AlphaFoldDB" id="B7PBT3"/>
<dbReference type="EMBL" id="ABJB010264609">
    <property type="status" value="NOT_ANNOTATED_CDS"/>
    <property type="molecule type" value="Genomic_DNA"/>
</dbReference>
<dbReference type="VEuPathDB" id="VectorBase:ISCI003206"/>
<name>B7PBT3_IXOSC</name>
<dbReference type="VEuPathDB" id="VectorBase:ISCW003206"/>
<dbReference type="InParanoid" id="B7PBT3"/>
<dbReference type="PaxDb" id="6945-B7PBT3"/>
<evidence type="ECO:0000313" key="1">
    <source>
        <dbReference type="EMBL" id="EEC04055.1"/>
    </source>
</evidence>
<dbReference type="EMBL" id="ABJB010951164">
    <property type="status" value="NOT_ANNOTATED_CDS"/>
    <property type="molecule type" value="Genomic_DNA"/>
</dbReference>
<accession>B7PBT3</accession>
<dbReference type="Proteomes" id="UP000001555">
    <property type="component" value="Unassembled WGS sequence"/>
</dbReference>
<protein>
    <submittedName>
        <fullName evidence="1 2">Uncharacterized protein</fullName>
    </submittedName>
</protein>
<dbReference type="EnsemblMetazoa" id="ISCW003206-RA">
    <property type="protein sequence ID" value="ISCW003206-PA"/>
    <property type="gene ID" value="ISCW003206"/>
</dbReference>
<dbReference type="EMBL" id="DS679153">
    <property type="protein sequence ID" value="EEC04055.1"/>
    <property type="molecule type" value="Genomic_DNA"/>
</dbReference>
<proteinExistence type="predicted"/>